<feature type="region of interest" description="Disordered" evidence="1">
    <location>
        <begin position="1"/>
        <end position="20"/>
    </location>
</feature>
<evidence type="ECO:0000256" key="1">
    <source>
        <dbReference type="SAM" id="MobiDB-lite"/>
    </source>
</evidence>
<feature type="non-terminal residue" evidence="2">
    <location>
        <position position="1"/>
    </location>
</feature>
<accession>A0A0F8ZBN1</accession>
<reference evidence="2" key="1">
    <citation type="journal article" date="2015" name="Nature">
        <title>Complex archaea that bridge the gap between prokaryotes and eukaryotes.</title>
        <authorList>
            <person name="Spang A."/>
            <person name="Saw J.H."/>
            <person name="Jorgensen S.L."/>
            <person name="Zaremba-Niedzwiedzka K."/>
            <person name="Martijn J."/>
            <person name="Lind A.E."/>
            <person name="van Eijk R."/>
            <person name="Schleper C."/>
            <person name="Guy L."/>
            <person name="Ettema T.J."/>
        </authorList>
    </citation>
    <scope>NUCLEOTIDE SEQUENCE</scope>
</reference>
<evidence type="ECO:0000313" key="2">
    <source>
        <dbReference type="EMBL" id="KKK91227.1"/>
    </source>
</evidence>
<name>A0A0F8ZBN1_9ZZZZ</name>
<protein>
    <recommendedName>
        <fullName evidence="3">HNH nuclease domain-containing protein</fullName>
    </recommendedName>
</protein>
<dbReference type="EMBL" id="LAZR01048747">
    <property type="protein sequence ID" value="KKK91227.1"/>
    <property type="molecule type" value="Genomic_DNA"/>
</dbReference>
<evidence type="ECO:0008006" key="3">
    <source>
        <dbReference type="Google" id="ProtNLM"/>
    </source>
</evidence>
<comment type="caution">
    <text evidence="2">The sequence shown here is derived from an EMBL/GenBank/DDBJ whole genome shotgun (WGS) entry which is preliminary data.</text>
</comment>
<sequence>GSLTIRPSKERNQCQTTSSVPCPPMTLTTRQQLRAEVFLMADDRCEHPATDGRCPNRAVEMAHIFPRGMGHTGYRDTIDNVMAACLVHARSTDDLSSAEWEHVGEGGSFDRRTLLADYVNSHRFGSGWDV</sequence>
<gene>
    <name evidence="2" type="ORF">LCGC14_2715110</name>
</gene>
<dbReference type="AlphaFoldDB" id="A0A0F8ZBN1"/>
<organism evidence="2">
    <name type="scientific">marine sediment metagenome</name>
    <dbReference type="NCBI Taxonomy" id="412755"/>
    <lineage>
        <taxon>unclassified sequences</taxon>
        <taxon>metagenomes</taxon>
        <taxon>ecological metagenomes</taxon>
    </lineage>
</organism>
<proteinExistence type="predicted"/>